<dbReference type="InterPro" id="IPR011604">
    <property type="entry name" value="PDDEXK-like_dom_sf"/>
</dbReference>
<evidence type="ECO:0000313" key="3">
    <source>
        <dbReference type="Proteomes" id="UP000481643"/>
    </source>
</evidence>
<protein>
    <submittedName>
        <fullName evidence="2">YqaJ viral recombinase family protein</fullName>
    </submittedName>
</protein>
<feature type="domain" description="YqaJ viral recombinase" evidence="1">
    <location>
        <begin position="13"/>
        <end position="136"/>
    </location>
</feature>
<dbReference type="RefSeq" id="WP_151651076.1">
    <property type="nucleotide sequence ID" value="NZ_WBVX01000002.1"/>
</dbReference>
<sequence length="310" mass="35081">MTIERINVKTNAEWHARRSRDVTASVVGALFGEHEFVTPYALWAFKSGRAAADPEETPAMLRGQLLEPVAVKLLRRLRPNWKIKHNTNPGDYWRDDEVRLGATPDVLVIDKKRGPGIVQIKSVEQGVFRRKWLAGNDLPEPPFWIAMQAVVEAYLTGSKWAAVAPIVVSHGVDMPIIDIPILDGAIDRIRGRCREFWELVESGKEVVPDYSLDADLIERMYAREEGEEIDLTRDNQIYELIAERYRLKADATEVERKISAVEAEIKHKMQGASIAHLAGGKKVTWLTQKRAGYFAPPKEFRVLRTPPPDA</sequence>
<dbReference type="SUPFAM" id="SSF52980">
    <property type="entry name" value="Restriction endonuclease-like"/>
    <property type="match status" value="1"/>
</dbReference>
<organism evidence="2 3">
    <name type="scientific">Brucella tritici</name>
    <dbReference type="NCBI Taxonomy" id="94626"/>
    <lineage>
        <taxon>Bacteria</taxon>
        <taxon>Pseudomonadati</taxon>
        <taxon>Pseudomonadota</taxon>
        <taxon>Alphaproteobacteria</taxon>
        <taxon>Hyphomicrobiales</taxon>
        <taxon>Brucellaceae</taxon>
        <taxon>Brucella/Ochrobactrum group</taxon>
        <taxon>Brucella</taxon>
    </lineage>
</organism>
<dbReference type="Pfam" id="PF09588">
    <property type="entry name" value="YqaJ"/>
    <property type="match status" value="1"/>
</dbReference>
<reference evidence="2 3" key="1">
    <citation type="submission" date="2019-09" db="EMBL/GenBank/DDBJ databases">
        <title>Taxonomic organization of the family Brucellaceae based on a phylogenomic approach.</title>
        <authorList>
            <person name="Leclercq S."/>
            <person name="Cloeckaert A."/>
            <person name="Zygmunt M.S."/>
        </authorList>
    </citation>
    <scope>NUCLEOTIDE SEQUENCE [LARGE SCALE GENOMIC DNA]</scope>
    <source>
        <strain evidence="2 3">WS1830</strain>
    </source>
</reference>
<name>A0A6L3YVX3_9HYPH</name>
<dbReference type="EMBL" id="WBVX01000002">
    <property type="protein sequence ID" value="KAB2689697.1"/>
    <property type="molecule type" value="Genomic_DNA"/>
</dbReference>
<evidence type="ECO:0000259" key="1">
    <source>
        <dbReference type="Pfam" id="PF09588"/>
    </source>
</evidence>
<evidence type="ECO:0000313" key="2">
    <source>
        <dbReference type="EMBL" id="KAB2689697.1"/>
    </source>
</evidence>
<dbReference type="AlphaFoldDB" id="A0A6L3YVX3"/>
<gene>
    <name evidence="2" type="ORF">F9L08_03290</name>
</gene>
<dbReference type="Proteomes" id="UP000481643">
    <property type="component" value="Unassembled WGS sequence"/>
</dbReference>
<dbReference type="InterPro" id="IPR011335">
    <property type="entry name" value="Restrct_endonuc-II-like"/>
</dbReference>
<comment type="caution">
    <text evidence="2">The sequence shown here is derived from an EMBL/GenBank/DDBJ whole genome shotgun (WGS) entry which is preliminary data.</text>
</comment>
<accession>A0A6L3YVX3</accession>
<dbReference type="InterPro" id="IPR019080">
    <property type="entry name" value="YqaJ_viral_recombinase"/>
</dbReference>
<proteinExistence type="predicted"/>
<dbReference type="Gene3D" id="3.90.320.10">
    <property type="match status" value="1"/>
</dbReference>